<sequence length="189" mass="22109">MRYEREIGRLQDNLYYRDNEIRQAKFTVLQALPELNTPAIDPYVDILRIPGSLDKNIFVKACLKDPIISAHDDEATREEKARILADVLHSDWKAKLYDPDWMLRLRGPDQRGDGENDFVMIEMPDIVAVKEKYGYELYNAIRTGWHEVNQRVRTGVSLKPWNYAAQREQNLRELLAPLGERIRSLRNQG</sequence>
<proteinExistence type="predicted"/>
<accession>A0A565CCV5</accession>
<evidence type="ECO:0000313" key="2">
    <source>
        <dbReference type="EMBL" id="VVB11530.1"/>
    </source>
</evidence>
<evidence type="ECO:0000313" key="3">
    <source>
        <dbReference type="Proteomes" id="UP000489600"/>
    </source>
</evidence>
<feature type="domain" description="Factor of DNA methylation 1-5/IDN2" evidence="1">
    <location>
        <begin position="51"/>
        <end position="186"/>
    </location>
</feature>
<name>A0A565CCV5_9BRAS</name>
<dbReference type="Proteomes" id="UP000489600">
    <property type="component" value="Unassembled WGS sequence"/>
</dbReference>
<comment type="caution">
    <text evidence="2">The sequence shown here is derived from an EMBL/GenBank/DDBJ whole genome shotgun (WGS) entry which is preliminary data.</text>
</comment>
<dbReference type="Pfam" id="PF03469">
    <property type="entry name" value="XH"/>
    <property type="match status" value="1"/>
</dbReference>
<evidence type="ECO:0000259" key="1">
    <source>
        <dbReference type="Pfam" id="PF03469"/>
    </source>
</evidence>
<dbReference type="OrthoDB" id="1027856at2759"/>
<reference evidence="2" key="1">
    <citation type="submission" date="2019-07" db="EMBL/GenBank/DDBJ databases">
        <authorList>
            <person name="Dittberner H."/>
        </authorList>
    </citation>
    <scope>NUCLEOTIDE SEQUENCE [LARGE SCALE GENOMIC DNA]</scope>
</reference>
<organism evidence="2 3">
    <name type="scientific">Arabis nemorensis</name>
    <dbReference type="NCBI Taxonomy" id="586526"/>
    <lineage>
        <taxon>Eukaryota</taxon>
        <taxon>Viridiplantae</taxon>
        <taxon>Streptophyta</taxon>
        <taxon>Embryophyta</taxon>
        <taxon>Tracheophyta</taxon>
        <taxon>Spermatophyta</taxon>
        <taxon>Magnoliopsida</taxon>
        <taxon>eudicotyledons</taxon>
        <taxon>Gunneridae</taxon>
        <taxon>Pentapetalae</taxon>
        <taxon>rosids</taxon>
        <taxon>malvids</taxon>
        <taxon>Brassicales</taxon>
        <taxon>Brassicaceae</taxon>
        <taxon>Arabideae</taxon>
        <taxon>Arabis</taxon>
    </lineage>
</organism>
<dbReference type="InterPro" id="IPR005379">
    <property type="entry name" value="FDM1-5/IDN2_XH"/>
</dbReference>
<gene>
    <name evidence="2" type="ORF">ANE_LOCUS21974</name>
</gene>
<dbReference type="EMBL" id="CABITT030000007">
    <property type="protein sequence ID" value="VVB11530.1"/>
    <property type="molecule type" value="Genomic_DNA"/>
</dbReference>
<protein>
    <recommendedName>
        <fullName evidence="1">Factor of DNA methylation 1-5/IDN2 domain-containing protein</fullName>
    </recommendedName>
</protein>
<keyword evidence="3" id="KW-1185">Reference proteome</keyword>
<dbReference type="AlphaFoldDB" id="A0A565CCV5"/>